<dbReference type="OrthoDB" id="5847737at2759"/>
<dbReference type="InterPro" id="IPR029069">
    <property type="entry name" value="HotDog_dom_sf"/>
</dbReference>
<dbReference type="EMBL" id="CAJFCV020000006">
    <property type="protein sequence ID" value="CAG9131942.1"/>
    <property type="molecule type" value="Genomic_DNA"/>
</dbReference>
<reference evidence="2" key="2">
    <citation type="submission" date="2020-09" db="EMBL/GenBank/DDBJ databases">
        <authorList>
            <person name="Kikuchi T."/>
        </authorList>
    </citation>
    <scope>NUCLEOTIDE SEQUENCE</scope>
    <source>
        <strain evidence="2">Ka4C1</strain>
    </source>
</reference>
<dbReference type="GO" id="GO:0047617">
    <property type="term" value="F:fatty acyl-CoA hydrolase activity"/>
    <property type="evidence" value="ECO:0007669"/>
    <property type="project" value="InterPro"/>
</dbReference>
<dbReference type="GO" id="GO:0006637">
    <property type="term" value="P:acyl-CoA metabolic process"/>
    <property type="evidence" value="ECO:0007669"/>
    <property type="project" value="InterPro"/>
</dbReference>
<dbReference type="PANTHER" id="PTHR11066:SF66">
    <property type="entry name" value="THIOESTERASE_THIOL ESTER DEHYDRASE-ISOMERASE"/>
    <property type="match status" value="1"/>
</dbReference>
<proteinExistence type="inferred from homology"/>
<dbReference type="Proteomes" id="UP000659654">
    <property type="component" value="Unassembled WGS sequence"/>
</dbReference>
<dbReference type="EMBL" id="CAJFDI010000006">
    <property type="protein sequence ID" value="CAD5235509.1"/>
    <property type="molecule type" value="Genomic_DNA"/>
</dbReference>
<name>A0A1I7S9L5_BURXY</name>
<dbReference type="PANTHER" id="PTHR11066">
    <property type="entry name" value="ACYL-COA THIOESTERASE"/>
    <property type="match status" value="1"/>
</dbReference>
<dbReference type="GO" id="GO:0009062">
    <property type="term" value="P:fatty acid catabolic process"/>
    <property type="evidence" value="ECO:0007669"/>
    <property type="project" value="TreeGrafter"/>
</dbReference>
<gene>
    <name evidence="2" type="ORF">BXYJ_LOCUS15600</name>
</gene>
<evidence type="ECO:0000313" key="2">
    <source>
        <dbReference type="EMBL" id="CAD5235509.1"/>
    </source>
</evidence>
<keyword evidence="4" id="KW-1185">Reference proteome</keyword>
<protein>
    <submittedName>
        <fullName evidence="2">(pine wood nematode) hypothetical protein</fullName>
    </submittedName>
</protein>
<dbReference type="Proteomes" id="UP000582659">
    <property type="component" value="Unassembled WGS sequence"/>
</dbReference>
<dbReference type="Gene3D" id="2.40.160.210">
    <property type="entry name" value="Acyl-CoA thioesterase, double hotdog domain"/>
    <property type="match status" value="1"/>
</dbReference>
<dbReference type="InterPro" id="IPR042171">
    <property type="entry name" value="Acyl-CoA_hotdog"/>
</dbReference>
<dbReference type="SMR" id="A0A1I7S9L5"/>
<dbReference type="WBParaSite" id="BXY_0971200.1">
    <property type="protein sequence ID" value="BXY_0971200.1"/>
    <property type="gene ID" value="BXY_0971200"/>
</dbReference>
<organism evidence="3 5">
    <name type="scientific">Bursaphelenchus xylophilus</name>
    <name type="common">Pinewood nematode worm</name>
    <name type="synonym">Aphelenchoides xylophilus</name>
    <dbReference type="NCBI Taxonomy" id="6326"/>
    <lineage>
        <taxon>Eukaryota</taxon>
        <taxon>Metazoa</taxon>
        <taxon>Ecdysozoa</taxon>
        <taxon>Nematoda</taxon>
        <taxon>Chromadorea</taxon>
        <taxon>Rhabditida</taxon>
        <taxon>Tylenchina</taxon>
        <taxon>Tylenchomorpha</taxon>
        <taxon>Aphelenchoidea</taxon>
        <taxon>Aphelenchoididae</taxon>
        <taxon>Bursaphelenchus</taxon>
    </lineage>
</organism>
<dbReference type="GO" id="GO:0005782">
    <property type="term" value="C:peroxisomal matrix"/>
    <property type="evidence" value="ECO:0007669"/>
    <property type="project" value="TreeGrafter"/>
</dbReference>
<evidence type="ECO:0000313" key="3">
    <source>
        <dbReference type="Proteomes" id="UP000095284"/>
    </source>
</evidence>
<sequence>MQGPVDLQQRRRKVQHLQMVMENIGQLELIHNGYRALAPHFAGGFDEERVFGGHILAQFYLAAKQLRDDAAIHRIDVNFLAAASTETPINYEKVNERGDLIWFEATQQNRLVDKSIVKFKSIPSTRPRRPAPQNPPIKEFLDLPAPNSCPLMEDALRSEVIDENLQTTGPGYDFMFSRQSRDLFEVRFINPTHLKSARGPIKNYMRLRKELRDVPINDPMVVPLLISDYFACLPVTVLTEKLLIPIDSVASLNHKVMIHTEKCDPNGWFILELDYEAASSTGLVLGRVAAEDGTPILNFSQQFYLQLDERPKL</sequence>
<evidence type="ECO:0000313" key="4">
    <source>
        <dbReference type="Proteomes" id="UP000659654"/>
    </source>
</evidence>
<accession>A0A1I7S9L5</accession>
<dbReference type="eggNOG" id="KOG3016">
    <property type="taxonomic scope" value="Eukaryota"/>
</dbReference>
<dbReference type="Proteomes" id="UP000095284">
    <property type="component" value="Unplaced"/>
</dbReference>
<dbReference type="AlphaFoldDB" id="A0A1I7S9L5"/>
<dbReference type="SUPFAM" id="SSF54637">
    <property type="entry name" value="Thioesterase/thiol ester dehydrase-isomerase"/>
    <property type="match status" value="2"/>
</dbReference>
<reference evidence="5" key="1">
    <citation type="submission" date="2016-11" db="UniProtKB">
        <authorList>
            <consortium name="WormBaseParasite"/>
        </authorList>
    </citation>
    <scope>IDENTIFICATION</scope>
</reference>
<evidence type="ECO:0000313" key="5">
    <source>
        <dbReference type="WBParaSite" id="BXY_0971200.1"/>
    </source>
</evidence>
<dbReference type="InterPro" id="IPR003703">
    <property type="entry name" value="Acyl_CoA_thio"/>
</dbReference>
<evidence type="ECO:0000256" key="1">
    <source>
        <dbReference type="ARBA" id="ARBA00006538"/>
    </source>
</evidence>
<comment type="similarity">
    <text evidence="1">Belongs to the C/M/P thioester hydrolase family.</text>
</comment>